<dbReference type="Gene3D" id="1.10.20.10">
    <property type="entry name" value="Histone, subunit A"/>
    <property type="match status" value="1"/>
</dbReference>
<dbReference type="GO" id="GO:0003677">
    <property type="term" value="F:DNA binding"/>
    <property type="evidence" value="ECO:0007669"/>
    <property type="project" value="UniProtKB-KW"/>
</dbReference>
<evidence type="ECO:0000256" key="1">
    <source>
        <dbReference type="ARBA" id="ARBA00002001"/>
    </source>
</evidence>
<gene>
    <name evidence="10" type="primary">H4_0</name>
    <name evidence="10" type="ORF">Anas_12622</name>
</gene>
<dbReference type="InterPro" id="IPR009072">
    <property type="entry name" value="Histone-fold"/>
</dbReference>
<evidence type="ECO:0000313" key="11">
    <source>
        <dbReference type="Proteomes" id="UP000326759"/>
    </source>
</evidence>
<evidence type="ECO:0000256" key="9">
    <source>
        <dbReference type="ARBA" id="ARBA00023269"/>
    </source>
</evidence>
<evidence type="ECO:0000313" key="10">
    <source>
        <dbReference type="EMBL" id="KAB7494028.1"/>
    </source>
</evidence>
<evidence type="ECO:0000256" key="4">
    <source>
        <dbReference type="ARBA" id="ARBA00006564"/>
    </source>
</evidence>
<accession>A0A5N5SJY2</accession>
<comment type="caution">
    <text evidence="10">The sequence shown here is derived from an EMBL/GenBank/DDBJ whole genome shotgun (WGS) entry which is preliminary data.</text>
</comment>
<comment type="similarity">
    <text evidence="4">Belongs to the histone H4 family.</text>
</comment>
<protein>
    <recommendedName>
        <fullName evidence="5">Histone H4</fullName>
    </recommendedName>
</protein>
<dbReference type="GO" id="GO:0030527">
    <property type="term" value="F:structural constituent of chromatin"/>
    <property type="evidence" value="ECO:0007669"/>
    <property type="project" value="InterPro"/>
</dbReference>
<keyword evidence="11" id="KW-1185">Reference proteome</keyword>
<evidence type="ECO:0000256" key="8">
    <source>
        <dbReference type="ARBA" id="ARBA00023242"/>
    </source>
</evidence>
<keyword evidence="6" id="KW-0158">Chromosome</keyword>
<evidence type="ECO:0000256" key="7">
    <source>
        <dbReference type="ARBA" id="ARBA00023125"/>
    </source>
</evidence>
<dbReference type="GO" id="GO:0046982">
    <property type="term" value="F:protein heterodimerization activity"/>
    <property type="evidence" value="ECO:0007669"/>
    <property type="project" value="InterPro"/>
</dbReference>
<name>A0A5N5SJY2_9CRUS</name>
<evidence type="ECO:0000256" key="5">
    <source>
        <dbReference type="ARBA" id="ARBA00020836"/>
    </source>
</evidence>
<keyword evidence="9" id="KW-0544">Nucleosome core</keyword>
<dbReference type="PANTHER" id="PTHR10484">
    <property type="entry name" value="HISTONE H4"/>
    <property type="match status" value="1"/>
</dbReference>
<dbReference type="GO" id="GO:0000786">
    <property type="term" value="C:nucleosome"/>
    <property type="evidence" value="ECO:0007669"/>
    <property type="project" value="UniProtKB-KW"/>
</dbReference>
<evidence type="ECO:0000256" key="2">
    <source>
        <dbReference type="ARBA" id="ARBA00004123"/>
    </source>
</evidence>
<dbReference type="EMBL" id="SEYY01024579">
    <property type="protein sequence ID" value="KAB7494028.1"/>
    <property type="molecule type" value="Genomic_DNA"/>
</dbReference>
<keyword evidence="7" id="KW-0238">DNA-binding</keyword>
<dbReference type="PRINTS" id="PR00623">
    <property type="entry name" value="HISTONEH4"/>
</dbReference>
<dbReference type="AlphaFoldDB" id="A0A5N5SJY2"/>
<sequence>MIIKYLCLLREVKSSKNETIVLHRKDLYGNIQDITKTTIRPLARRRGLKRFSVLIYEEISGMLKYNKINMEVRNNILKS</sequence>
<organism evidence="10 11">
    <name type="scientific">Armadillidium nasatum</name>
    <dbReference type="NCBI Taxonomy" id="96803"/>
    <lineage>
        <taxon>Eukaryota</taxon>
        <taxon>Metazoa</taxon>
        <taxon>Ecdysozoa</taxon>
        <taxon>Arthropoda</taxon>
        <taxon>Crustacea</taxon>
        <taxon>Multicrustacea</taxon>
        <taxon>Malacostraca</taxon>
        <taxon>Eumalacostraca</taxon>
        <taxon>Peracarida</taxon>
        <taxon>Isopoda</taxon>
        <taxon>Oniscidea</taxon>
        <taxon>Crinocheta</taxon>
        <taxon>Armadillidiidae</taxon>
        <taxon>Armadillidium</taxon>
    </lineage>
</organism>
<proteinExistence type="inferred from homology"/>
<evidence type="ECO:0000256" key="3">
    <source>
        <dbReference type="ARBA" id="ARBA00004286"/>
    </source>
</evidence>
<keyword evidence="8" id="KW-0539">Nucleus</keyword>
<comment type="subcellular location">
    <subcellularLocation>
        <location evidence="3">Chromosome</location>
    </subcellularLocation>
    <subcellularLocation>
        <location evidence="2">Nucleus</location>
    </subcellularLocation>
</comment>
<evidence type="ECO:0000256" key="6">
    <source>
        <dbReference type="ARBA" id="ARBA00022454"/>
    </source>
</evidence>
<dbReference type="Proteomes" id="UP000326759">
    <property type="component" value="Unassembled WGS sequence"/>
</dbReference>
<dbReference type="InterPro" id="IPR001951">
    <property type="entry name" value="Histone_H4"/>
</dbReference>
<reference evidence="10 11" key="1">
    <citation type="journal article" date="2019" name="PLoS Biol.">
        <title>Sex chromosomes control vertical transmission of feminizing Wolbachia symbionts in an isopod.</title>
        <authorList>
            <person name="Becking T."/>
            <person name="Chebbi M.A."/>
            <person name="Giraud I."/>
            <person name="Moumen B."/>
            <person name="Laverre T."/>
            <person name="Caubet Y."/>
            <person name="Peccoud J."/>
            <person name="Gilbert C."/>
            <person name="Cordaux R."/>
        </authorList>
    </citation>
    <scope>NUCLEOTIDE SEQUENCE [LARGE SCALE GENOMIC DNA]</scope>
    <source>
        <strain evidence="10">ANa2</strain>
        <tissue evidence="10">Whole body excluding digestive tract and cuticle</tissue>
    </source>
</reference>
<dbReference type="GO" id="GO:0005634">
    <property type="term" value="C:nucleus"/>
    <property type="evidence" value="ECO:0007669"/>
    <property type="project" value="UniProtKB-SubCell"/>
</dbReference>
<comment type="function">
    <text evidence="1">Core component of nucleosome. Nucleosomes wrap and compact DNA into chromatin, limiting DNA accessibility to the cellular machineries which require DNA as a template. Histones thereby play a central role in transcription regulation, DNA repair, DNA replication and chromosomal stability. DNA accessibility is regulated via a complex set of post-translational modifications of histones, also called histone code, and nucleosome remodeling.</text>
</comment>